<evidence type="ECO:0000256" key="1">
    <source>
        <dbReference type="ARBA" id="ARBA00004196"/>
    </source>
</evidence>
<dbReference type="InterPro" id="IPR050553">
    <property type="entry name" value="Thioredoxin_ResA/DsbE_sf"/>
</dbReference>
<evidence type="ECO:0000256" key="5">
    <source>
        <dbReference type="ARBA" id="ARBA00023284"/>
    </source>
</evidence>
<feature type="compositionally biased region" description="Polar residues" evidence="6">
    <location>
        <begin position="70"/>
        <end position="82"/>
    </location>
</feature>
<gene>
    <name evidence="9" type="ORF">H9751_00805</name>
</gene>
<feature type="compositionally biased region" description="Low complexity" evidence="6">
    <location>
        <begin position="52"/>
        <end position="64"/>
    </location>
</feature>
<dbReference type="InterPro" id="IPR017937">
    <property type="entry name" value="Thioredoxin_CS"/>
</dbReference>
<dbReference type="SUPFAM" id="SSF52833">
    <property type="entry name" value="Thioredoxin-like"/>
    <property type="match status" value="1"/>
</dbReference>
<evidence type="ECO:0000256" key="7">
    <source>
        <dbReference type="SAM" id="Phobius"/>
    </source>
</evidence>
<evidence type="ECO:0000313" key="10">
    <source>
        <dbReference type="Proteomes" id="UP000823858"/>
    </source>
</evidence>
<comment type="subcellular location">
    <subcellularLocation>
        <location evidence="1">Cell envelope</location>
    </subcellularLocation>
</comment>
<comment type="caution">
    <text evidence="9">The sequence shown here is derived from an EMBL/GenBank/DDBJ whole genome shotgun (WGS) entry which is preliminary data.</text>
</comment>
<dbReference type="InterPro" id="IPR013766">
    <property type="entry name" value="Thioredoxin_domain"/>
</dbReference>
<dbReference type="Proteomes" id="UP000823858">
    <property type="component" value="Unassembled WGS sequence"/>
</dbReference>
<sequence length="246" mass="25299">MTQDATGNSTGNETRTRNILLAIALVVGLGIALVPLGLSVLGGDPPEPETPPAASGTSGASATGEEIPDATTTPDPVGTSYTVGEGQRIDCPTPDGDAAGLSADAELADVTLPCLTDGGTPSTMSVAELTAGRPTLINVWAWWCGPCRQELPVLQEVAEKHPEWNIVGVHVNERGQAGVDLLSELDVRFASFQDSSGDLVAAANLPAVVPLSLIMRPDGTRAELHPGELTSVDEVEELMTSSMGAP</sequence>
<evidence type="ECO:0000259" key="8">
    <source>
        <dbReference type="PROSITE" id="PS51352"/>
    </source>
</evidence>
<dbReference type="GO" id="GO:0030313">
    <property type="term" value="C:cell envelope"/>
    <property type="evidence" value="ECO:0007669"/>
    <property type="project" value="UniProtKB-SubCell"/>
</dbReference>
<dbReference type="CDD" id="cd02966">
    <property type="entry name" value="TlpA_like_family"/>
    <property type="match status" value="1"/>
</dbReference>
<keyword evidence="2" id="KW-0201">Cytochrome c-type biogenesis</keyword>
<dbReference type="InterPro" id="IPR013740">
    <property type="entry name" value="Redoxin"/>
</dbReference>
<keyword evidence="7" id="KW-1133">Transmembrane helix</keyword>
<dbReference type="AlphaFoldDB" id="A0A9D2QAP6"/>
<dbReference type="EMBL" id="DWVP01000001">
    <property type="protein sequence ID" value="HJC84095.1"/>
    <property type="molecule type" value="Genomic_DNA"/>
</dbReference>
<evidence type="ECO:0000256" key="4">
    <source>
        <dbReference type="ARBA" id="ARBA00023157"/>
    </source>
</evidence>
<dbReference type="PANTHER" id="PTHR42852:SF6">
    <property type="entry name" value="THIOL:DISULFIDE INTERCHANGE PROTEIN DSBE"/>
    <property type="match status" value="1"/>
</dbReference>
<protein>
    <submittedName>
        <fullName evidence="9">TlpA family protein disulfide reductase</fullName>
    </submittedName>
</protein>
<evidence type="ECO:0000256" key="2">
    <source>
        <dbReference type="ARBA" id="ARBA00022748"/>
    </source>
</evidence>
<keyword evidence="4" id="KW-1015">Disulfide bond</keyword>
<keyword evidence="3" id="KW-0735">Signal-anchor</keyword>
<dbReference type="PROSITE" id="PS51352">
    <property type="entry name" value="THIOREDOXIN_2"/>
    <property type="match status" value="1"/>
</dbReference>
<reference evidence="9" key="2">
    <citation type="submission" date="2021-04" db="EMBL/GenBank/DDBJ databases">
        <authorList>
            <person name="Gilroy R."/>
        </authorList>
    </citation>
    <scope>NUCLEOTIDE SEQUENCE</scope>
    <source>
        <strain evidence="9">ChiHjej13B12-4958</strain>
    </source>
</reference>
<dbReference type="Pfam" id="PF08534">
    <property type="entry name" value="Redoxin"/>
    <property type="match status" value="1"/>
</dbReference>
<keyword evidence="5" id="KW-0676">Redox-active center</keyword>
<dbReference type="InterPro" id="IPR036249">
    <property type="entry name" value="Thioredoxin-like_sf"/>
</dbReference>
<reference evidence="9" key="1">
    <citation type="journal article" date="2021" name="PeerJ">
        <title>Extensive microbial diversity within the chicken gut microbiome revealed by metagenomics and culture.</title>
        <authorList>
            <person name="Gilroy R."/>
            <person name="Ravi A."/>
            <person name="Getino M."/>
            <person name="Pursley I."/>
            <person name="Horton D.L."/>
            <person name="Alikhan N.F."/>
            <person name="Baker D."/>
            <person name="Gharbi K."/>
            <person name="Hall N."/>
            <person name="Watson M."/>
            <person name="Adriaenssens E.M."/>
            <person name="Foster-Nyarko E."/>
            <person name="Jarju S."/>
            <person name="Secka A."/>
            <person name="Antonio M."/>
            <person name="Oren A."/>
            <person name="Chaudhuri R.R."/>
            <person name="La Ragione R."/>
            <person name="Hildebrand F."/>
            <person name="Pallen M.J."/>
        </authorList>
    </citation>
    <scope>NUCLEOTIDE SEQUENCE</scope>
    <source>
        <strain evidence="9">ChiHjej13B12-4958</strain>
    </source>
</reference>
<evidence type="ECO:0000313" key="9">
    <source>
        <dbReference type="EMBL" id="HJC84095.1"/>
    </source>
</evidence>
<proteinExistence type="predicted"/>
<feature type="transmembrane region" description="Helical" evidence="7">
    <location>
        <begin position="19"/>
        <end position="41"/>
    </location>
</feature>
<keyword evidence="7" id="KW-0472">Membrane</keyword>
<dbReference type="GO" id="GO:0016491">
    <property type="term" value="F:oxidoreductase activity"/>
    <property type="evidence" value="ECO:0007669"/>
    <property type="project" value="InterPro"/>
</dbReference>
<dbReference type="Gene3D" id="3.40.30.10">
    <property type="entry name" value="Glutaredoxin"/>
    <property type="match status" value="1"/>
</dbReference>
<dbReference type="PANTHER" id="PTHR42852">
    <property type="entry name" value="THIOL:DISULFIDE INTERCHANGE PROTEIN DSBE"/>
    <property type="match status" value="1"/>
</dbReference>
<organism evidence="9 10">
    <name type="scientific">Candidatus Corynebacterium faecigallinarum</name>
    <dbReference type="NCBI Taxonomy" id="2838528"/>
    <lineage>
        <taxon>Bacteria</taxon>
        <taxon>Bacillati</taxon>
        <taxon>Actinomycetota</taxon>
        <taxon>Actinomycetes</taxon>
        <taxon>Mycobacteriales</taxon>
        <taxon>Corynebacteriaceae</taxon>
        <taxon>Corynebacterium</taxon>
    </lineage>
</organism>
<evidence type="ECO:0000256" key="6">
    <source>
        <dbReference type="SAM" id="MobiDB-lite"/>
    </source>
</evidence>
<feature type="region of interest" description="Disordered" evidence="6">
    <location>
        <begin position="43"/>
        <end position="98"/>
    </location>
</feature>
<dbReference type="PROSITE" id="PS00194">
    <property type="entry name" value="THIOREDOXIN_1"/>
    <property type="match status" value="1"/>
</dbReference>
<feature type="domain" description="Thioredoxin" evidence="8">
    <location>
        <begin position="101"/>
        <end position="244"/>
    </location>
</feature>
<accession>A0A9D2QAP6</accession>
<name>A0A9D2QAP6_9CORY</name>
<keyword evidence="7" id="KW-0812">Transmembrane</keyword>
<evidence type="ECO:0000256" key="3">
    <source>
        <dbReference type="ARBA" id="ARBA00022968"/>
    </source>
</evidence>
<dbReference type="GO" id="GO:0017004">
    <property type="term" value="P:cytochrome complex assembly"/>
    <property type="evidence" value="ECO:0007669"/>
    <property type="project" value="UniProtKB-KW"/>
</dbReference>